<organism evidence="1">
    <name type="scientific">Tanacetum cinerariifolium</name>
    <name type="common">Dalmatian daisy</name>
    <name type="synonym">Chrysanthemum cinerariifolium</name>
    <dbReference type="NCBI Taxonomy" id="118510"/>
    <lineage>
        <taxon>Eukaryota</taxon>
        <taxon>Viridiplantae</taxon>
        <taxon>Streptophyta</taxon>
        <taxon>Embryophyta</taxon>
        <taxon>Tracheophyta</taxon>
        <taxon>Spermatophyta</taxon>
        <taxon>Magnoliopsida</taxon>
        <taxon>eudicotyledons</taxon>
        <taxon>Gunneridae</taxon>
        <taxon>Pentapetalae</taxon>
        <taxon>asterids</taxon>
        <taxon>campanulids</taxon>
        <taxon>Asterales</taxon>
        <taxon>Asteraceae</taxon>
        <taxon>Asteroideae</taxon>
        <taxon>Anthemideae</taxon>
        <taxon>Anthemidinae</taxon>
        <taxon>Tanacetum</taxon>
    </lineage>
</organism>
<comment type="caution">
    <text evidence="1">The sequence shown here is derived from an EMBL/GenBank/DDBJ whole genome shotgun (WGS) entry which is preliminary data.</text>
</comment>
<dbReference type="AlphaFoldDB" id="A0A699JP05"/>
<dbReference type="EMBL" id="BKCJ010426430">
    <property type="protein sequence ID" value="GFA45169.1"/>
    <property type="molecule type" value="Genomic_DNA"/>
</dbReference>
<evidence type="ECO:0000313" key="1">
    <source>
        <dbReference type="EMBL" id="GFA45169.1"/>
    </source>
</evidence>
<accession>A0A699JP05</accession>
<reference evidence="1" key="1">
    <citation type="journal article" date="2019" name="Sci. Rep.">
        <title>Draft genome of Tanacetum cinerariifolium, the natural source of mosquito coil.</title>
        <authorList>
            <person name="Yamashiro T."/>
            <person name="Shiraishi A."/>
            <person name="Satake H."/>
            <person name="Nakayama K."/>
        </authorList>
    </citation>
    <scope>NUCLEOTIDE SEQUENCE</scope>
</reference>
<gene>
    <name evidence="1" type="ORF">Tci_617141</name>
</gene>
<protein>
    <submittedName>
        <fullName evidence="1">Uncharacterized protein</fullName>
    </submittedName>
</protein>
<feature type="non-terminal residue" evidence="1">
    <location>
        <position position="1"/>
    </location>
</feature>
<name>A0A699JP05_TANCI</name>
<sequence>EEFCLVSGLNFRVENWTDYKIEKERIPFRRRVFSSSLDGQPTRGKNVETLIKSEEFKKLDDNDAANDKEGWDKYPWDSHVWPTLYQQLKDANVKRWPALYATQPRDEIDKKSYSITGFAWAFK</sequence>
<proteinExistence type="predicted"/>
<feature type="non-terminal residue" evidence="1">
    <location>
        <position position="123"/>
    </location>
</feature>